<protein>
    <recommendedName>
        <fullName evidence="7 16">ATP phosphoribosyltransferase</fullName>
        <shortName evidence="16">ATP-PRT</shortName>
        <shortName evidence="16">ATP-PRTase</shortName>
        <ecNumber evidence="6 16">2.4.2.17</ecNumber>
    </recommendedName>
</protein>
<evidence type="ECO:0000256" key="12">
    <source>
        <dbReference type="ARBA" id="ARBA00022741"/>
    </source>
</evidence>
<keyword evidence="19" id="KW-1185">Reference proteome</keyword>
<evidence type="ECO:0000256" key="16">
    <source>
        <dbReference type="HAMAP-Rule" id="MF_01018"/>
    </source>
</evidence>
<organism evidence="18 19">
    <name type="scientific">Anoxybacter fermentans</name>
    <dbReference type="NCBI Taxonomy" id="1323375"/>
    <lineage>
        <taxon>Bacteria</taxon>
        <taxon>Bacillati</taxon>
        <taxon>Bacillota</taxon>
        <taxon>Clostridia</taxon>
        <taxon>Halanaerobiales</taxon>
        <taxon>Anoxybacter</taxon>
    </lineage>
</organism>
<name>A0A3Q9HRD1_9FIRM</name>
<dbReference type="InterPro" id="IPR001348">
    <property type="entry name" value="ATP_PRibTrfase_HisG"/>
</dbReference>
<dbReference type="FunFam" id="3.40.190.10:FF:000011">
    <property type="entry name" value="ATP phosphoribosyltransferase"/>
    <property type="match status" value="1"/>
</dbReference>
<dbReference type="Gene3D" id="3.40.190.10">
    <property type="entry name" value="Periplasmic binding protein-like II"/>
    <property type="match status" value="2"/>
</dbReference>
<evidence type="ECO:0000256" key="11">
    <source>
        <dbReference type="ARBA" id="ARBA00022679"/>
    </source>
</evidence>
<dbReference type="GO" id="GO:0005524">
    <property type="term" value="F:ATP binding"/>
    <property type="evidence" value="ECO:0007669"/>
    <property type="project" value="UniProtKB-KW"/>
</dbReference>
<dbReference type="HAMAP" id="MF_01018">
    <property type="entry name" value="HisG_Short"/>
    <property type="match status" value="1"/>
</dbReference>
<keyword evidence="9 16" id="KW-0028">Amino-acid biosynthesis</keyword>
<dbReference type="AlphaFoldDB" id="A0A3Q9HRD1"/>
<keyword evidence="12 16" id="KW-0547">Nucleotide-binding</keyword>
<proteinExistence type="inferred from homology"/>
<evidence type="ECO:0000313" key="18">
    <source>
        <dbReference type="EMBL" id="AZR74032.1"/>
    </source>
</evidence>
<comment type="pathway">
    <text evidence="3 16">Amino-acid biosynthesis; L-histidine biosynthesis; L-histidine from 5-phospho-alpha-D-ribose 1-diphosphate: step 1/9.</text>
</comment>
<dbReference type="EC" id="2.4.2.17" evidence="6 16"/>
<accession>A0A3Q9HRD1</accession>
<keyword evidence="11 16" id="KW-0808">Transferase</keyword>
<dbReference type="InterPro" id="IPR013820">
    <property type="entry name" value="ATP_PRibTrfase_cat"/>
</dbReference>
<keyword evidence="8 16" id="KW-0963">Cytoplasm</keyword>
<evidence type="ECO:0000259" key="17">
    <source>
        <dbReference type="Pfam" id="PF01634"/>
    </source>
</evidence>
<dbReference type="PANTHER" id="PTHR21403:SF8">
    <property type="entry name" value="ATP PHOSPHORIBOSYLTRANSFERASE"/>
    <property type="match status" value="1"/>
</dbReference>
<comment type="domain">
    <text evidence="16">Lacks the C-terminal regulatory region which is replaced by HisZ.</text>
</comment>
<dbReference type="SUPFAM" id="SSF53850">
    <property type="entry name" value="Periplasmic binding protein-like II"/>
    <property type="match status" value="1"/>
</dbReference>
<feature type="domain" description="ATP phosphoribosyltransferase catalytic" evidence="17">
    <location>
        <begin position="53"/>
        <end position="204"/>
    </location>
</feature>
<dbReference type="InterPro" id="IPR024893">
    <property type="entry name" value="ATP_PRibTrfase_HisG_short"/>
</dbReference>
<evidence type="ECO:0000256" key="3">
    <source>
        <dbReference type="ARBA" id="ARBA00004667"/>
    </source>
</evidence>
<dbReference type="GO" id="GO:0003879">
    <property type="term" value="F:ATP phosphoribosyltransferase activity"/>
    <property type="evidence" value="ECO:0007669"/>
    <property type="project" value="UniProtKB-UniRule"/>
</dbReference>
<comment type="catalytic activity">
    <reaction evidence="1 16">
        <text>1-(5-phospho-beta-D-ribosyl)-ATP + diphosphate = 5-phospho-alpha-D-ribose 1-diphosphate + ATP</text>
        <dbReference type="Rhea" id="RHEA:18473"/>
        <dbReference type="ChEBI" id="CHEBI:30616"/>
        <dbReference type="ChEBI" id="CHEBI:33019"/>
        <dbReference type="ChEBI" id="CHEBI:58017"/>
        <dbReference type="ChEBI" id="CHEBI:73183"/>
        <dbReference type="EC" id="2.4.2.17"/>
    </reaction>
</comment>
<evidence type="ECO:0000256" key="2">
    <source>
        <dbReference type="ARBA" id="ARBA00004496"/>
    </source>
</evidence>
<evidence type="ECO:0000256" key="13">
    <source>
        <dbReference type="ARBA" id="ARBA00022840"/>
    </source>
</evidence>
<dbReference type="UniPathway" id="UPA00031">
    <property type="reaction ID" value="UER00006"/>
</dbReference>
<evidence type="ECO:0000313" key="19">
    <source>
        <dbReference type="Proteomes" id="UP000267250"/>
    </source>
</evidence>
<evidence type="ECO:0000256" key="9">
    <source>
        <dbReference type="ARBA" id="ARBA00022605"/>
    </source>
</evidence>
<evidence type="ECO:0000256" key="1">
    <source>
        <dbReference type="ARBA" id="ARBA00000915"/>
    </source>
</evidence>
<evidence type="ECO:0000256" key="5">
    <source>
        <dbReference type="ARBA" id="ARBA00011496"/>
    </source>
</evidence>
<gene>
    <name evidence="16" type="primary">hisG</name>
    <name evidence="18" type="ORF">BBF96_11890</name>
</gene>
<comment type="subunit">
    <text evidence="5 16">Heteromultimer composed of HisG and HisZ subunits.</text>
</comment>
<evidence type="ECO:0000256" key="7">
    <source>
        <dbReference type="ARBA" id="ARBA00020998"/>
    </source>
</evidence>
<evidence type="ECO:0000256" key="4">
    <source>
        <dbReference type="ARBA" id="ARBA00009489"/>
    </source>
</evidence>
<keyword evidence="14 16" id="KW-0368">Histidine biosynthesis</keyword>
<dbReference type="PROSITE" id="PS01316">
    <property type="entry name" value="ATP_P_PHORIBOSYLTR"/>
    <property type="match status" value="1"/>
</dbReference>
<dbReference type="OrthoDB" id="9801867at2"/>
<dbReference type="Proteomes" id="UP000267250">
    <property type="component" value="Chromosome"/>
</dbReference>
<dbReference type="GO" id="GO:0000105">
    <property type="term" value="P:L-histidine biosynthetic process"/>
    <property type="evidence" value="ECO:0007669"/>
    <property type="project" value="UniProtKB-UniRule"/>
</dbReference>
<dbReference type="Pfam" id="PF01634">
    <property type="entry name" value="HisG"/>
    <property type="match status" value="1"/>
</dbReference>
<dbReference type="InterPro" id="IPR018198">
    <property type="entry name" value="ATP_PRibTrfase_CS"/>
</dbReference>
<dbReference type="GO" id="GO:0005737">
    <property type="term" value="C:cytoplasm"/>
    <property type="evidence" value="ECO:0007669"/>
    <property type="project" value="UniProtKB-SubCell"/>
</dbReference>
<reference evidence="18 19" key="1">
    <citation type="submission" date="2016-07" db="EMBL/GenBank/DDBJ databases">
        <title>Genome and transcriptome analysis of iron-reducing fermentative bacteria Anoxybacter fermentans.</title>
        <authorList>
            <person name="Zeng X."/>
            <person name="Shao Z."/>
        </authorList>
    </citation>
    <scope>NUCLEOTIDE SEQUENCE [LARGE SCALE GENOMIC DNA]</scope>
    <source>
        <strain evidence="18 19">DY22613</strain>
    </source>
</reference>
<sequence length="212" mass="24180">MDRIRIALAKGRLAEDAVKLLKKAGYRVPHEILSSRKLIFNIEDEQVELVLVKPADVPIYVEYGAADLGIVGRDILLEEGRSLYEVLDLKFGQCKFVLAGLPGFREKQLTHRRVATKYPRFAKEYFRKKGEPVEVIELTGSIELAPLTGLADWIVDIMQTGRTLKENGLMVYEDICPVSARLVVNRVSMKTRRKEINKLIERLKSQVERSEN</sequence>
<keyword evidence="13 16" id="KW-0067">ATP-binding</keyword>
<evidence type="ECO:0000256" key="6">
    <source>
        <dbReference type="ARBA" id="ARBA00011946"/>
    </source>
</evidence>
<comment type="function">
    <text evidence="15 16">Catalyzes the condensation of ATP and 5-phosphoribose 1-diphosphate to form N'-(5'-phosphoribosyl)-ATP (PR-ATP). Has a crucial role in the pathway because the rate of histidine biosynthesis seems to be controlled primarily by regulation of HisG enzymatic activity.</text>
</comment>
<evidence type="ECO:0000256" key="14">
    <source>
        <dbReference type="ARBA" id="ARBA00023102"/>
    </source>
</evidence>
<evidence type="ECO:0000256" key="8">
    <source>
        <dbReference type="ARBA" id="ARBA00022490"/>
    </source>
</evidence>
<dbReference type="EMBL" id="CP016379">
    <property type="protein sequence ID" value="AZR74032.1"/>
    <property type="molecule type" value="Genomic_DNA"/>
</dbReference>
<dbReference type="PANTHER" id="PTHR21403">
    <property type="entry name" value="ATP PHOSPHORIBOSYLTRANSFERASE ATP-PRTASE"/>
    <property type="match status" value="1"/>
</dbReference>
<dbReference type="FunFam" id="3.40.190.10:FF:000008">
    <property type="entry name" value="ATP phosphoribosyltransferase"/>
    <property type="match status" value="1"/>
</dbReference>
<dbReference type="CDD" id="cd13595">
    <property type="entry name" value="PBP2_HisGs"/>
    <property type="match status" value="1"/>
</dbReference>
<dbReference type="RefSeq" id="WP_127017379.1">
    <property type="nucleotide sequence ID" value="NZ_CP016379.1"/>
</dbReference>
<dbReference type="KEGG" id="aft:BBF96_11890"/>
<keyword evidence="10 16" id="KW-0328">Glycosyltransferase</keyword>
<comment type="subcellular location">
    <subcellularLocation>
        <location evidence="2 16">Cytoplasm</location>
    </subcellularLocation>
</comment>
<dbReference type="NCBIfam" id="TIGR00070">
    <property type="entry name" value="hisG"/>
    <property type="match status" value="1"/>
</dbReference>
<evidence type="ECO:0000256" key="10">
    <source>
        <dbReference type="ARBA" id="ARBA00022676"/>
    </source>
</evidence>
<comment type="similarity">
    <text evidence="4 16">Belongs to the ATP phosphoribosyltransferase family. Short subfamily.</text>
</comment>
<evidence type="ECO:0000256" key="15">
    <source>
        <dbReference type="ARBA" id="ARBA00024861"/>
    </source>
</evidence>